<name>A0A0E9XQ23_ANGAN</name>
<reference evidence="1" key="1">
    <citation type="submission" date="2014-11" db="EMBL/GenBank/DDBJ databases">
        <authorList>
            <person name="Amaro Gonzalez C."/>
        </authorList>
    </citation>
    <scope>NUCLEOTIDE SEQUENCE</scope>
</reference>
<proteinExistence type="predicted"/>
<protein>
    <submittedName>
        <fullName evidence="1">Uncharacterized protein</fullName>
    </submittedName>
</protein>
<evidence type="ECO:0000313" key="1">
    <source>
        <dbReference type="EMBL" id="JAI04537.1"/>
    </source>
</evidence>
<organism evidence="1">
    <name type="scientific">Anguilla anguilla</name>
    <name type="common">European freshwater eel</name>
    <name type="synonym">Muraena anguilla</name>
    <dbReference type="NCBI Taxonomy" id="7936"/>
    <lineage>
        <taxon>Eukaryota</taxon>
        <taxon>Metazoa</taxon>
        <taxon>Chordata</taxon>
        <taxon>Craniata</taxon>
        <taxon>Vertebrata</taxon>
        <taxon>Euteleostomi</taxon>
        <taxon>Actinopterygii</taxon>
        <taxon>Neopterygii</taxon>
        <taxon>Teleostei</taxon>
        <taxon>Anguilliformes</taxon>
        <taxon>Anguillidae</taxon>
        <taxon>Anguilla</taxon>
    </lineage>
</organism>
<dbReference type="EMBL" id="GBXM01004041">
    <property type="protein sequence ID" value="JAI04537.1"/>
    <property type="molecule type" value="Transcribed_RNA"/>
</dbReference>
<dbReference type="AlphaFoldDB" id="A0A0E9XQ23"/>
<sequence>MAAQCTGIYWYIKIGKTIYKQKHTQKNHKMQIKFVSVN</sequence>
<accession>A0A0E9XQ23</accession>
<reference evidence="1" key="2">
    <citation type="journal article" date="2015" name="Fish Shellfish Immunol.">
        <title>Early steps in the European eel (Anguilla anguilla)-Vibrio vulnificus interaction in the gills: Role of the RtxA13 toxin.</title>
        <authorList>
            <person name="Callol A."/>
            <person name="Pajuelo D."/>
            <person name="Ebbesson L."/>
            <person name="Teles M."/>
            <person name="MacKenzie S."/>
            <person name="Amaro C."/>
        </authorList>
    </citation>
    <scope>NUCLEOTIDE SEQUENCE</scope>
</reference>